<evidence type="ECO:0000256" key="5">
    <source>
        <dbReference type="ARBA" id="ARBA00023242"/>
    </source>
</evidence>
<dbReference type="EMBL" id="OU895877">
    <property type="protein sequence ID" value="CAG9800132.1"/>
    <property type="molecule type" value="Genomic_DNA"/>
</dbReference>
<dbReference type="Pfam" id="PF04003">
    <property type="entry name" value="Utp12"/>
    <property type="match status" value="1"/>
</dbReference>
<dbReference type="SMART" id="SM00320">
    <property type="entry name" value="WD40"/>
    <property type="match status" value="11"/>
</dbReference>
<dbReference type="InterPro" id="IPR036322">
    <property type="entry name" value="WD40_repeat_dom_sf"/>
</dbReference>
<dbReference type="GO" id="GO:0034388">
    <property type="term" value="C:Pwp2p-containing subcomplex of 90S preribosome"/>
    <property type="evidence" value="ECO:0007669"/>
    <property type="project" value="TreeGrafter"/>
</dbReference>
<reference evidence="9" key="1">
    <citation type="submission" date="2022-01" db="EMBL/GenBank/DDBJ databases">
        <authorList>
            <person name="King R."/>
        </authorList>
    </citation>
    <scope>NUCLEOTIDE SEQUENCE</scope>
</reference>
<dbReference type="PANTHER" id="PTHR19858:SF0">
    <property type="entry name" value="PERIODIC TRYPTOPHAN PROTEIN 2 HOMOLOG"/>
    <property type="match status" value="1"/>
</dbReference>
<reference evidence="9" key="2">
    <citation type="submission" date="2022-10" db="EMBL/GenBank/DDBJ databases">
        <authorList>
            <consortium name="ENA_rothamsted_submissions"/>
            <consortium name="culmorum"/>
            <person name="King R."/>
        </authorList>
    </citation>
    <scope>NUCLEOTIDE SEQUENCE</scope>
</reference>
<protein>
    <recommendedName>
        <fullName evidence="8">Small-subunit processome Utp12 domain-containing protein</fullName>
    </recommendedName>
</protein>
<dbReference type="OrthoDB" id="3142434at2759"/>
<dbReference type="InterPro" id="IPR001680">
    <property type="entry name" value="WD40_rpt"/>
</dbReference>
<dbReference type="PROSITE" id="PS50294">
    <property type="entry name" value="WD_REPEATS_REGION"/>
    <property type="match status" value="3"/>
</dbReference>
<dbReference type="InterPro" id="IPR011047">
    <property type="entry name" value="Quinoprotein_ADH-like_sf"/>
</dbReference>
<evidence type="ECO:0000256" key="6">
    <source>
        <dbReference type="PROSITE-ProRule" id="PRU00221"/>
    </source>
</evidence>
<feature type="repeat" description="WD" evidence="6">
    <location>
        <begin position="427"/>
        <end position="468"/>
    </location>
</feature>
<dbReference type="SUPFAM" id="SSF50978">
    <property type="entry name" value="WD40 repeat-like"/>
    <property type="match status" value="2"/>
</dbReference>
<dbReference type="GO" id="GO:0000028">
    <property type="term" value="P:ribosomal small subunit assembly"/>
    <property type="evidence" value="ECO:0007669"/>
    <property type="project" value="TreeGrafter"/>
</dbReference>
<dbReference type="PANTHER" id="PTHR19858">
    <property type="entry name" value="WD40 REPEAT PROTEIN"/>
    <property type="match status" value="1"/>
</dbReference>
<comment type="subcellular location">
    <subcellularLocation>
        <location evidence="1">Nucleus</location>
        <location evidence="1">Nucleolus</location>
    </subcellularLocation>
</comment>
<feature type="repeat" description="WD" evidence="6">
    <location>
        <begin position="513"/>
        <end position="547"/>
    </location>
</feature>
<proteinExistence type="inferred from homology"/>
<dbReference type="InterPro" id="IPR007148">
    <property type="entry name" value="SSU_processome_Utp12"/>
</dbReference>
<accession>A0A9N9WNH3</accession>
<dbReference type="SUPFAM" id="SSF50998">
    <property type="entry name" value="Quinoprotein alcohol dehydrogenase-like"/>
    <property type="match status" value="1"/>
</dbReference>
<dbReference type="PROSITE" id="PS00678">
    <property type="entry name" value="WD_REPEATS_1"/>
    <property type="match status" value="1"/>
</dbReference>
<evidence type="ECO:0000256" key="2">
    <source>
        <dbReference type="ARBA" id="ARBA00010226"/>
    </source>
</evidence>
<dbReference type="PROSITE" id="PS50082">
    <property type="entry name" value="WD_REPEATS_2"/>
    <property type="match status" value="3"/>
</dbReference>
<comment type="similarity">
    <text evidence="2">Belongs to the WD repeat PWP2 family.</text>
</comment>
<keyword evidence="10" id="KW-1185">Reference proteome</keyword>
<dbReference type="GO" id="GO:0032040">
    <property type="term" value="C:small-subunit processome"/>
    <property type="evidence" value="ECO:0007669"/>
    <property type="project" value="TreeGrafter"/>
</dbReference>
<feature type="region of interest" description="Disordered" evidence="7">
    <location>
        <begin position="239"/>
        <end position="262"/>
    </location>
</feature>
<evidence type="ECO:0000256" key="1">
    <source>
        <dbReference type="ARBA" id="ARBA00004604"/>
    </source>
</evidence>
<dbReference type="AlphaFoldDB" id="A0A9N9WNH3"/>
<name>A0A9N9WNH3_9DIPT</name>
<dbReference type="CDD" id="cd00200">
    <property type="entry name" value="WD40"/>
    <property type="match status" value="1"/>
</dbReference>
<gene>
    <name evidence="9" type="ORF">CHIRRI_LOCUS3083</name>
</gene>
<sequence>MKFAYKFNNLLGTVYRKGNLVFSSDGNSVISPVGNRLTIFDLKNNKTSTLAVQSNYNFTALDVSPNGCLIVASNENGETFMVSTLSQTVIHTYKFHREPSFIKFSPDGKLFGICIEECVYIFRTPGIITGQFNSFIIDRIFKDSHGEKTYIDWSFDSRFLIVGSKDNCAKVYSVKLLEDFNSVILSSHSDSIIGCFFEENSLNAIVVSRNGQMTRWECSMKAEDLHEIYFVKAEPEEKKLKNDSSDEEDQIEENQAVGKIQEINDTGRDKQGKIITETIKERKFFYNKIVRHYLMDELKKENKNVKLTSACYHKKLKLLVTAYSSGAFYLHELPDVSMIHSLNISEYAIDTVTFNNNGDWIGLGVSGAGQLLVWEWQSEQYIMKQQGHSNVMSSLTYSSDGNFLVTGSYDGKVKVWNVSNGFCILTFSEHTSGVTAVDFSRNKKFFVSASLDGTVRAFDMIRYRNFRTLTAPKLVQFSCVSIDYSGEFVAAGAQDVFDIYLWSMKNGKLLEVLSGHEAPVMTLDFSPSSTSTTLVSGDWENEIKIWNCLENSSDHETMNMMSDVICIAFKPSGEEVAVATLNCNISILDIKNSQQLCSIECKKDIGYGMSDGDVITSKKNFESKYFSSIVYSSDGECILAGGKSKFVCIYHVKEGLLLKKFEITQNLCLDGMLEFVNRRNMTEFGNLALIEERDKLEGGNIKIKLPGTLKNDIASRNFKPEVGVSCLQFSPNNQQWAAASTEGLLIYSLDKGIIFDPFQMSVEVTPKATRNLIDEKEYSGALIMALKLNEHPLIQEIIEQIPHAEIDLVLDSMPEIFVHRTAEFISRMLSSQHIEFYLKWTCSLLTKFGQKNELIDSQVLINLHQNLSRKYESLNRICDFNKYTMRVIKKMSQGKINEVEKDDDEMMLINNTINKEDNYVNSDESMSDIDDDTSEE</sequence>
<evidence type="ECO:0000256" key="4">
    <source>
        <dbReference type="ARBA" id="ARBA00022737"/>
    </source>
</evidence>
<keyword evidence="3 6" id="KW-0853">WD repeat</keyword>
<dbReference type="Pfam" id="PF00400">
    <property type="entry name" value="WD40"/>
    <property type="match status" value="4"/>
</dbReference>
<dbReference type="GO" id="GO:0000462">
    <property type="term" value="P:maturation of SSU-rRNA from tricistronic rRNA transcript (SSU-rRNA, 5.8S rRNA, LSU-rRNA)"/>
    <property type="evidence" value="ECO:0007669"/>
    <property type="project" value="TreeGrafter"/>
</dbReference>
<keyword evidence="5" id="KW-0539">Nucleus</keyword>
<evidence type="ECO:0000256" key="3">
    <source>
        <dbReference type="ARBA" id="ARBA00022574"/>
    </source>
</evidence>
<feature type="domain" description="Small-subunit processome Utp12" evidence="8">
    <location>
        <begin position="789"/>
        <end position="889"/>
    </location>
</feature>
<feature type="repeat" description="WD" evidence="6">
    <location>
        <begin position="385"/>
        <end position="426"/>
    </location>
</feature>
<dbReference type="InterPro" id="IPR015943">
    <property type="entry name" value="WD40/YVTN_repeat-like_dom_sf"/>
</dbReference>
<evidence type="ECO:0000313" key="9">
    <source>
        <dbReference type="EMBL" id="CAG9800132.1"/>
    </source>
</evidence>
<evidence type="ECO:0000256" key="7">
    <source>
        <dbReference type="SAM" id="MobiDB-lite"/>
    </source>
</evidence>
<evidence type="ECO:0000313" key="10">
    <source>
        <dbReference type="Proteomes" id="UP001153620"/>
    </source>
</evidence>
<dbReference type="Gene3D" id="2.130.10.10">
    <property type="entry name" value="YVTN repeat-like/Quinoprotein amine dehydrogenase"/>
    <property type="match status" value="3"/>
</dbReference>
<evidence type="ECO:0000259" key="8">
    <source>
        <dbReference type="Pfam" id="PF04003"/>
    </source>
</evidence>
<organism evidence="9 10">
    <name type="scientific">Chironomus riparius</name>
    <dbReference type="NCBI Taxonomy" id="315576"/>
    <lineage>
        <taxon>Eukaryota</taxon>
        <taxon>Metazoa</taxon>
        <taxon>Ecdysozoa</taxon>
        <taxon>Arthropoda</taxon>
        <taxon>Hexapoda</taxon>
        <taxon>Insecta</taxon>
        <taxon>Pterygota</taxon>
        <taxon>Neoptera</taxon>
        <taxon>Endopterygota</taxon>
        <taxon>Diptera</taxon>
        <taxon>Nematocera</taxon>
        <taxon>Chironomoidea</taxon>
        <taxon>Chironomidae</taxon>
        <taxon>Chironominae</taxon>
        <taxon>Chironomus</taxon>
    </lineage>
</organism>
<dbReference type="Proteomes" id="UP001153620">
    <property type="component" value="Chromosome 1"/>
</dbReference>
<dbReference type="InterPro" id="IPR027145">
    <property type="entry name" value="PWP2"/>
</dbReference>
<dbReference type="InterPro" id="IPR019775">
    <property type="entry name" value="WD40_repeat_CS"/>
</dbReference>
<keyword evidence="4" id="KW-0677">Repeat</keyword>